<dbReference type="Pfam" id="PF13180">
    <property type="entry name" value="PDZ_2"/>
    <property type="match status" value="1"/>
</dbReference>
<evidence type="ECO:0000313" key="7">
    <source>
        <dbReference type="EMBL" id="OOP72621.1"/>
    </source>
</evidence>
<proteinExistence type="inferred from homology"/>
<dbReference type="EC" id="3.4.21.107" evidence="6"/>
<comment type="similarity">
    <text evidence="1">Belongs to the peptidase S1C family.</text>
</comment>
<accession>A0A1S8STU6</accession>
<dbReference type="RefSeq" id="WP_077842731.1">
    <property type="nucleotide sequence ID" value="NZ_CP107022.1"/>
</dbReference>
<dbReference type="Proteomes" id="UP001193748">
    <property type="component" value="Unassembled WGS sequence"/>
</dbReference>
<dbReference type="Pfam" id="PF13365">
    <property type="entry name" value="Trypsin_2"/>
    <property type="match status" value="1"/>
</dbReference>
<dbReference type="InterPro" id="IPR043504">
    <property type="entry name" value="Peptidase_S1_PA_chymotrypsin"/>
</dbReference>
<evidence type="ECO:0000256" key="1">
    <source>
        <dbReference type="ARBA" id="ARBA00010541"/>
    </source>
</evidence>
<dbReference type="PRINTS" id="PR00834">
    <property type="entry name" value="PROTEASES2C"/>
</dbReference>
<dbReference type="InterPro" id="IPR001940">
    <property type="entry name" value="Peptidase_S1C"/>
</dbReference>
<keyword evidence="2 7" id="KW-0645">Protease</keyword>
<dbReference type="GO" id="GO:0006508">
    <property type="term" value="P:proteolysis"/>
    <property type="evidence" value="ECO:0007669"/>
    <property type="project" value="UniProtKB-KW"/>
</dbReference>
<dbReference type="SUPFAM" id="SSF50494">
    <property type="entry name" value="Trypsin-like serine proteases"/>
    <property type="match status" value="1"/>
</dbReference>
<protein>
    <submittedName>
        <fullName evidence="6 7">Serine protease</fullName>
        <ecNumber evidence="6">3.4.21.107</ecNumber>
    </submittedName>
</protein>
<dbReference type="EMBL" id="JABSWW010000001">
    <property type="protein sequence ID" value="NRT89976.1"/>
    <property type="molecule type" value="Genomic_DNA"/>
</dbReference>
<keyword evidence="3 6" id="KW-0378">Hydrolase</keyword>
<comment type="caution">
    <text evidence="7">The sequence shown here is derived from an EMBL/GenBank/DDBJ whole genome shotgun (WGS) entry which is preliminary data.</text>
</comment>
<dbReference type="InterPro" id="IPR051201">
    <property type="entry name" value="Chloro_Bact_Ser_Proteases"/>
</dbReference>
<dbReference type="EMBL" id="MWMH01000004">
    <property type="protein sequence ID" value="OOP72621.1"/>
    <property type="molecule type" value="Genomic_DNA"/>
</dbReference>
<reference evidence="6" key="3">
    <citation type="journal article" date="2022" name="Nat. Biotechnol.">
        <title>Carbon-negative production of acetone and isopropanol by gas fermentation at industrial pilot scale.</title>
        <authorList>
            <person name="Liew F.E."/>
            <person name="Nogle R."/>
            <person name="Abdalla T."/>
            <person name="Rasor B.J."/>
            <person name="Canter C."/>
            <person name="Jensen R.O."/>
            <person name="Wang L."/>
            <person name="Strutz J."/>
            <person name="Chirania P."/>
            <person name="De Tissera S."/>
            <person name="Mueller A.P."/>
            <person name="Ruan Z."/>
            <person name="Gao A."/>
            <person name="Tran L."/>
            <person name="Engle N.L."/>
            <person name="Bromley J.C."/>
            <person name="Daniell J."/>
            <person name="Conrado R."/>
            <person name="Tschaplinski T.J."/>
            <person name="Giannone R.J."/>
            <person name="Hettich R.L."/>
            <person name="Karim A.S."/>
            <person name="Simpson S.D."/>
            <person name="Brown S.D."/>
            <person name="Leang C."/>
            <person name="Jewett M.C."/>
            <person name="Kopke M."/>
        </authorList>
    </citation>
    <scope>NUCLEOTIDE SEQUENCE</scope>
    <source>
        <strain evidence="6">DJ080</strain>
    </source>
</reference>
<keyword evidence="4" id="KW-0472">Membrane</keyword>
<dbReference type="SMART" id="SM00228">
    <property type="entry name" value="PDZ"/>
    <property type="match status" value="1"/>
</dbReference>
<dbReference type="GO" id="GO:0004252">
    <property type="term" value="F:serine-type endopeptidase activity"/>
    <property type="evidence" value="ECO:0007669"/>
    <property type="project" value="InterPro"/>
</dbReference>
<dbReference type="InterPro" id="IPR001478">
    <property type="entry name" value="PDZ"/>
</dbReference>
<dbReference type="PROSITE" id="PS50106">
    <property type="entry name" value="PDZ"/>
    <property type="match status" value="1"/>
</dbReference>
<organism evidence="7 8">
    <name type="scientific">Clostridium beijerinckii</name>
    <name type="common">Clostridium MP</name>
    <dbReference type="NCBI Taxonomy" id="1520"/>
    <lineage>
        <taxon>Bacteria</taxon>
        <taxon>Bacillati</taxon>
        <taxon>Bacillota</taxon>
        <taxon>Clostridia</taxon>
        <taxon>Eubacteriales</taxon>
        <taxon>Clostridiaceae</taxon>
        <taxon>Clostridium</taxon>
    </lineage>
</organism>
<evidence type="ECO:0000256" key="3">
    <source>
        <dbReference type="ARBA" id="ARBA00022801"/>
    </source>
</evidence>
<reference evidence="7 8" key="1">
    <citation type="submission" date="2017-02" db="EMBL/GenBank/DDBJ databases">
        <title>Genome sequence of Clostridium beijerinckii Br21.</title>
        <authorList>
            <person name="Fonseca B.C."/>
            <person name="Guazzaroni M.E."/>
            <person name="Riano-Pachon D.M."/>
            <person name="Reginatto V."/>
        </authorList>
    </citation>
    <scope>NUCLEOTIDE SEQUENCE [LARGE SCALE GENOMIC DNA]</scope>
    <source>
        <strain evidence="7 8">Br21</strain>
    </source>
</reference>
<dbReference type="PANTHER" id="PTHR43343">
    <property type="entry name" value="PEPTIDASE S12"/>
    <property type="match status" value="1"/>
</dbReference>
<dbReference type="AlphaFoldDB" id="A0A1S8STU6"/>
<evidence type="ECO:0000256" key="2">
    <source>
        <dbReference type="ARBA" id="ARBA00022670"/>
    </source>
</evidence>
<dbReference type="Gene3D" id="2.40.10.10">
    <property type="entry name" value="Trypsin-like serine proteases"/>
    <property type="match status" value="2"/>
</dbReference>
<dbReference type="InterPro" id="IPR036034">
    <property type="entry name" value="PDZ_sf"/>
</dbReference>
<dbReference type="Gene3D" id="2.30.42.10">
    <property type="match status" value="1"/>
</dbReference>
<name>A0A1S8STU6_CLOBE</name>
<keyword evidence="4" id="KW-0812">Transmembrane</keyword>
<evidence type="ECO:0000259" key="5">
    <source>
        <dbReference type="PROSITE" id="PS50106"/>
    </source>
</evidence>
<reference evidence="6" key="2">
    <citation type="submission" date="2020-05" db="EMBL/GenBank/DDBJ databases">
        <authorList>
            <person name="Brown S."/>
            <person name="Huntemann M."/>
            <person name="Clum A."/>
            <person name="Spunde A."/>
            <person name="Palaniappan K."/>
            <person name="Ritter S."/>
            <person name="Mikhailova N."/>
            <person name="Chen I.-M."/>
            <person name="Stamatis D."/>
            <person name="Reddy T."/>
            <person name="O'Malley R."/>
            <person name="Daum C."/>
            <person name="Shapiro N."/>
            <person name="Ivanova N."/>
            <person name="Kyrpides N."/>
            <person name="Woyke T."/>
        </authorList>
    </citation>
    <scope>NUCLEOTIDE SEQUENCE</scope>
    <source>
        <strain evidence="6">DJ080</strain>
    </source>
</reference>
<feature type="transmembrane region" description="Helical" evidence="4">
    <location>
        <begin position="50"/>
        <end position="75"/>
    </location>
</feature>
<dbReference type="Proteomes" id="UP000190959">
    <property type="component" value="Unassembled WGS sequence"/>
</dbReference>
<gene>
    <name evidence="6" type="ORF">B0H41_003655</name>
    <name evidence="7" type="ORF">CBEIBR21_12375</name>
</gene>
<sequence length="409" mass="43549">MNNNDNNEKFIDVESLPVDKGQQVAWENCFQNSNNYVEPKRKKRRGLRMLGRIAGILVLTMVGGAIGSAATYSFMKTNNVAATKQITSYIPQSFTSSTPDAMSAADAFNKVAPAVVIVSTKGSSNSGFMNGEVEGMGSGFIINEEGYILTNYHVIANAKEITVTLSNNTEVSATVVNYDQDRDVAMLKLKDGTKVPAVAELGDSDEVYPGAEVIAIGTPLSKNFAQTLTKGVISGSNRTIDDSGKSVDFIQTDAAINPGNSGGPLVNAKGQVIGINSMKIGSDASGSSTPVEGIGFAIPINEVKNKIDALSKPILNLGIQIREIDSATAKKYDLVEGIYVSSVEEYSPAEKGGLKIGDIIVKCDGKEAKKFDELKAIKESKNAGDTMKIEVIRDKKTVDLSVVLEEKSN</sequence>
<keyword evidence="4" id="KW-1133">Transmembrane helix</keyword>
<dbReference type="InterPro" id="IPR009003">
    <property type="entry name" value="Peptidase_S1_PA"/>
</dbReference>
<evidence type="ECO:0000313" key="8">
    <source>
        <dbReference type="Proteomes" id="UP000190959"/>
    </source>
</evidence>
<evidence type="ECO:0000256" key="4">
    <source>
        <dbReference type="SAM" id="Phobius"/>
    </source>
</evidence>
<feature type="domain" description="PDZ" evidence="5">
    <location>
        <begin position="297"/>
        <end position="395"/>
    </location>
</feature>
<dbReference type="PANTHER" id="PTHR43343:SF3">
    <property type="entry name" value="PROTEASE DO-LIKE 8, CHLOROPLASTIC"/>
    <property type="match status" value="1"/>
</dbReference>
<dbReference type="SUPFAM" id="SSF50156">
    <property type="entry name" value="PDZ domain-like"/>
    <property type="match status" value="1"/>
</dbReference>
<evidence type="ECO:0000313" key="6">
    <source>
        <dbReference type="EMBL" id="NRT89976.1"/>
    </source>
</evidence>